<sequence length="426" mass="46306">MRLIRNVRIMLGASDRPECSWSERLHLNGVQALYVHIPFCAHKCVYCDFASWATASSDPLMARYEAAIESQIQEAYALGLLEDCQSAYVGGGTPTLLGAELGRLVSCIRAKAPIAEFSCEANPDSLTDEVLLVLKDAGTTRISLGVQSFCDAELLWLGRIHSAKQAFDRARAAASMGFDVSCDVMCALKGQTQKSWQQTLATFLELDVDHVSVYPLSIEEGTPLAKQTAGAKTPWNGPDVQAGRMEEAEKILKAAGYARYEVASYARNHKVCRHNLSYWTAQPYIGLGTGAASMLTREGYDKLCTIQTSLPQPPKDAFRARLKVCDARQSIAAGKTLADTSFDVEFLDVCEAAAEDLMLGARLTQGLSPSLVAYAQEVLGKERVEGTLESCVHDGLLARTAAGALVPTESGWLLGNELYGRLWDLH</sequence>
<dbReference type="GO" id="GO:0006779">
    <property type="term" value="P:porphyrin-containing compound biosynthetic process"/>
    <property type="evidence" value="ECO:0007669"/>
    <property type="project" value="InterPro"/>
</dbReference>
<dbReference type="PANTHER" id="PTHR13932:SF5">
    <property type="entry name" value="RADICAL S-ADENOSYL METHIONINE DOMAIN-CONTAINING PROTEIN 1, MITOCHONDRIAL"/>
    <property type="match status" value="1"/>
</dbReference>
<keyword evidence="4 9" id="KW-0949">S-adenosyl-L-methionine</keyword>
<organism evidence="11 12">
    <name type="scientific">Lancefieldella rimae (strain ATCC 49626 / DSM 7090 / CCUG 31168 / NBRC 15546 / VPI D140H-11A)</name>
    <name type="common">Atopobium rimae</name>
    <dbReference type="NCBI Taxonomy" id="553184"/>
    <lineage>
        <taxon>Bacteria</taxon>
        <taxon>Bacillati</taxon>
        <taxon>Actinomycetota</taxon>
        <taxon>Coriobacteriia</taxon>
        <taxon>Coriobacteriales</taxon>
        <taxon>Atopobiaceae</taxon>
        <taxon>Lancefieldella</taxon>
    </lineage>
</organism>
<evidence type="ECO:0000256" key="4">
    <source>
        <dbReference type="ARBA" id="ARBA00022691"/>
    </source>
</evidence>
<gene>
    <name evidence="11" type="ORF">ATORI0001_0547</name>
</gene>
<dbReference type="CDD" id="cd01335">
    <property type="entry name" value="Radical_SAM"/>
    <property type="match status" value="1"/>
</dbReference>
<proteinExistence type="inferred from homology"/>
<keyword evidence="8 9" id="KW-0143">Chaperone</keyword>
<evidence type="ECO:0000256" key="2">
    <source>
        <dbReference type="ARBA" id="ARBA00017228"/>
    </source>
</evidence>
<evidence type="ECO:0000256" key="8">
    <source>
        <dbReference type="ARBA" id="ARBA00023186"/>
    </source>
</evidence>
<dbReference type="STRING" id="1383.IV60_GL000284"/>
<dbReference type="eggNOG" id="COG0635">
    <property type="taxonomic scope" value="Bacteria"/>
</dbReference>
<evidence type="ECO:0000256" key="9">
    <source>
        <dbReference type="RuleBase" id="RU364116"/>
    </source>
</evidence>
<dbReference type="InterPro" id="IPR004559">
    <property type="entry name" value="HemW-like"/>
</dbReference>
<name>B9CKJ8_LANR4</name>
<comment type="function">
    <text evidence="9">Probably acts as a heme chaperone, transferring heme to an unknown acceptor. Binds one molecule of heme per monomer, possibly covalently. Binds 1 [4Fe-4S] cluster. The cluster is coordinated with 3 cysteines and an exchangeable S-adenosyl-L-methionine.</text>
</comment>
<dbReference type="GO" id="GO:0051539">
    <property type="term" value="F:4 iron, 4 sulfur cluster binding"/>
    <property type="evidence" value="ECO:0007669"/>
    <property type="project" value="UniProtKB-UniRule"/>
</dbReference>
<keyword evidence="3 9" id="KW-0349">Heme</keyword>
<dbReference type="SFLD" id="SFLDG01065">
    <property type="entry name" value="anaerobic_coproporphyrinogen-I"/>
    <property type="match status" value="1"/>
</dbReference>
<comment type="subcellular location">
    <subcellularLocation>
        <location evidence="9">Cytoplasm</location>
    </subcellularLocation>
</comment>
<keyword evidence="9" id="KW-0963">Cytoplasm</keyword>
<dbReference type="PANTHER" id="PTHR13932">
    <property type="entry name" value="COPROPORPHYRINIGEN III OXIDASE"/>
    <property type="match status" value="1"/>
</dbReference>
<dbReference type="Pfam" id="PF04055">
    <property type="entry name" value="Radical_SAM"/>
    <property type="match status" value="1"/>
</dbReference>
<dbReference type="PROSITE" id="PS51918">
    <property type="entry name" value="RADICAL_SAM"/>
    <property type="match status" value="1"/>
</dbReference>
<dbReference type="InterPro" id="IPR007197">
    <property type="entry name" value="rSAM"/>
</dbReference>
<dbReference type="InterPro" id="IPR058240">
    <property type="entry name" value="rSAM_sf"/>
</dbReference>
<evidence type="ECO:0000256" key="7">
    <source>
        <dbReference type="ARBA" id="ARBA00023014"/>
    </source>
</evidence>
<keyword evidence="7 9" id="KW-0411">Iron-sulfur</keyword>
<dbReference type="SFLD" id="SFLDS00029">
    <property type="entry name" value="Radical_SAM"/>
    <property type="match status" value="1"/>
</dbReference>
<dbReference type="GO" id="GO:0004109">
    <property type="term" value="F:coproporphyrinogen oxidase activity"/>
    <property type="evidence" value="ECO:0007669"/>
    <property type="project" value="InterPro"/>
</dbReference>
<dbReference type="InterPro" id="IPR006638">
    <property type="entry name" value="Elp3/MiaA/NifB-like_rSAM"/>
</dbReference>
<dbReference type="SFLD" id="SFLDF00562">
    <property type="entry name" value="HemN-like__clustered_with_heat"/>
    <property type="match status" value="1"/>
</dbReference>
<keyword evidence="6 9" id="KW-0408">Iron</keyword>
<dbReference type="NCBIfam" id="TIGR00539">
    <property type="entry name" value="hemN_rel"/>
    <property type="match status" value="1"/>
</dbReference>
<evidence type="ECO:0000313" key="12">
    <source>
        <dbReference type="Proteomes" id="UP000004070"/>
    </source>
</evidence>
<keyword evidence="5 9" id="KW-0479">Metal-binding</keyword>
<keyword evidence="9" id="KW-0004">4Fe-4S</keyword>
<evidence type="ECO:0000259" key="10">
    <source>
        <dbReference type="PROSITE" id="PS51918"/>
    </source>
</evidence>
<comment type="similarity">
    <text evidence="1">Belongs to the anaerobic coproporphyrinogen-III oxidase family. HemW subfamily.</text>
</comment>
<dbReference type="Proteomes" id="UP000004070">
    <property type="component" value="Unassembled WGS sequence"/>
</dbReference>
<dbReference type="SMART" id="SM00729">
    <property type="entry name" value="Elp3"/>
    <property type="match status" value="1"/>
</dbReference>
<accession>B9CKJ8</accession>
<dbReference type="GO" id="GO:0046872">
    <property type="term" value="F:metal ion binding"/>
    <property type="evidence" value="ECO:0007669"/>
    <property type="project" value="UniProtKB-UniRule"/>
</dbReference>
<keyword evidence="11" id="KW-0560">Oxidoreductase</keyword>
<dbReference type="AlphaFoldDB" id="B9CKJ8"/>
<dbReference type="InterPro" id="IPR013785">
    <property type="entry name" value="Aldolase_TIM"/>
</dbReference>
<dbReference type="InterPro" id="IPR034505">
    <property type="entry name" value="Coproporphyrinogen-III_oxidase"/>
</dbReference>
<evidence type="ECO:0000256" key="1">
    <source>
        <dbReference type="ARBA" id="ARBA00006100"/>
    </source>
</evidence>
<dbReference type="GO" id="GO:0005737">
    <property type="term" value="C:cytoplasm"/>
    <property type="evidence" value="ECO:0007669"/>
    <property type="project" value="UniProtKB-SubCell"/>
</dbReference>
<dbReference type="SUPFAM" id="SSF102114">
    <property type="entry name" value="Radical SAM enzymes"/>
    <property type="match status" value="1"/>
</dbReference>
<evidence type="ECO:0000256" key="5">
    <source>
        <dbReference type="ARBA" id="ARBA00022723"/>
    </source>
</evidence>
<evidence type="ECO:0000256" key="3">
    <source>
        <dbReference type="ARBA" id="ARBA00022617"/>
    </source>
</evidence>
<protein>
    <recommendedName>
        <fullName evidence="2 9">Heme chaperone HemW</fullName>
    </recommendedName>
</protein>
<evidence type="ECO:0000313" key="11">
    <source>
        <dbReference type="EMBL" id="EEE17849.1"/>
    </source>
</evidence>
<comment type="caution">
    <text evidence="11">The sequence shown here is derived from an EMBL/GenBank/DDBJ whole genome shotgun (WGS) entry which is preliminary data.</text>
</comment>
<dbReference type="EMBL" id="ACFE01000001">
    <property type="protein sequence ID" value="EEE17849.1"/>
    <property type="molecule type" value="Genomic_DNA"/>
</dbReference>
<feature type="domain" description="Radical SAM core" evidence="10">
    <location>
        <begin position="25"/>
        <end position="261"/>
    </location>
</feature>
<evidence type="ECO:0000256" key="6">
    <source>
        <dbReference type="ARBA" id="ARBA00023004"/>
    </source>
</evidence>
<dbReference type="Gene3D" id="3.20.20.70">
    <property type="entry name" value="Aldolase class I"/>
    <property type="match status" value="1"/>
</dbReference>
<reference evidence="11 12" key="1">
    <citation type="submission" date="2009-01" db="EMBL/GenBank/DDBJ databases">
        <authorList>
            <person name="Madupu R."/>
            <person name="Sebastian Y."/>
            <person name="Durkin A.S."/>
            <person name="Torralba M."/>
            <person name="Methe B."/>
            <person name="Sutton G.G."/>
            <person name="Strausberg R.L."/>
            <person name="Nelson K.E."/>
        </authorList>
    </citation>
    <scope>NUCLEOTIDE SEQUENCE [LARGE SCALE GENOMIC DNA]</scope>
    <source>
        <strain evidence="11 12">ATCC 49626</strain>
    </source>
</reference>